<sequence>MSATEVITAALAAGAGAGLQDSASAAVRDAYNELKNRLKHIFGGNNDEAVQALDVDETDSAAWNARLSKWVTSTGADKDEQVLAAARKLLELTGTPIPSSKYHVDARGGRGVQIGDGTTQNNTFS</sequence>
<reference evidence="2 3" key="1">
    <citation type="submission" date="2020-08" db="EMBL/GenBank/DDBJ databases">
        <title>Whole genome shotgun sequence of Actinoplanes ianthinogenes NBRC 13996.</title>
        <authorList>
            <person name="Komaki H."/>
            <person name="Tamura T."/>
        </authorList>
    </citation>
    <scope>NUCLEOTIDE SEQUENCE [LARGE SCALE GENOMIC DNA]</scope>
    <source>
        <strain evidence="2 3">NBRC 13996</strain>
    </source>
</reference>
<dbReference type="RefSeq" id="WP_189332422.1">
    <property type="nucleotide sequence ID" value="NZ_AP023356.1"/>
</dbReference>
<dbReference type="Proteomes" id="UP000676967">
    <property type="component" value="Chromosome"/>
</dbReference>
<name>A0ABM7LPJ9_9ACTN</name>
<keyword evidence="3" id="KW-1185">Reference proteome</keyword>
<evidence type="ECO:0000313" key="3">
    <source>
        <dbReference type="Proteomes" id="UP000676967"/>
    </source>
</evidence>
<evidence type="ECO:0000313" key="2">
    <source>
        <dbReference type="EMBL" id="BCJ41207.1"/>
    </source>
</evidence>
<evidence type="ECO:0000256" key="1">
    <source>
        <dbReference type="SAM" id="MobiDB-lite"/>
    </source>
</evidence>
<dbReference type="EMBL" id="AP023356">
    <property type="protein sequence ID" value="BCJ41207.1"/>
    <property type="molecule type" value="Genomic_DNA"/>
</dbReference>
<feature type="compositionally biased region" description="Polar residues" evidence="1">
    <location>
        <begin position="116"/>
        <end position="125"/>
    </location>
</feature>
<feature type="region of interest" description="Disordered" evidence="1">
    <location>
        <begin position="100"/>
        <end position="125"/>
    </location>
</feature>
<gene>
    <name evidence="2" type="ORF">Aiant_18640</name>
</gene>
<proteinExistence type="predicted"/>
<protein>
    <submittedName>
        <fullName evidence="2">Uncharacterized protein</fullName>
    </submittedName>
</protein>
<organism evidence="2 3">
    <name type="scientific">Actinoplanes ianthinogenes</name>
    <dbReference type="NCBI Taxonomy" id="122358"/>
    <lineage>
        <taxon>Bacteria</taxon>
        <taxon>Bacillati</taxon>
        <taxon>Actinomycetota</taxon>
        <taxon>Actinomycetes</taxon>
        <taxon>Micromonosporales</taxon>
        <taxon>Micromonosporaceae</taxon>
        <taxon>Actinoplanes</taxon>
    </lineage>
</organism>
<accession>A0ABM7LPJ9</accession>